<dbReference type="OrthoDB" id="1099at2759"/>
<keyword evidence="7 8" id="KW-0472">Membrane</keyword>
<keyword evidence="3" id="KW-0813">Transport</keyword>
<dbReference type="InterPro" id="IPR004695">
    <property type="entry name" value="SLAC1/Mae1/Ssu1/TehA"/>
</dbReference>
<dbReference type="EMBL" id="CVMT01000008">
    <property type="protein sequence ID" value="CRG90939.1"/>
    <property type="molecule type" value="Genomic_DNA"/>
</dbReference>
<dbReference type="PANTHER" id="PTHR31686">
    <property type="match status" value="1"/>
</dbReference>
<gene>
    <name evidence="9" type="ORF">PISL3812_07987</name>
</gene>
<evidence type="ECO:0000256" key="8">
    <source>
        <dbReference type="SAM" id="Phobius"/>
    </source>
</evidence>
<feature type="transmembrane region" description="Helical" evidence="8">
    <location>
        <begin position="200"/>
        <end position="220"/>
    </location>
</feature>
<proteinExistence type="inferred from homology"/>
<reference evidence="9 10" key="1">
    <citation type="submission" date="2015-04" db="EMBL/GenBank/DDBJ databases">
        <authorList>
            <person name="Syromyatnikov M.Y."/>
            <person name="Popov V.N."/>
        </authorList>
    </citation>
    <scope>NUCLEOTIDE SEQUENCE [LARGE SCALE GENOMIC DNA]</scope>
    <source>
        <strain evidence="9">WF-38-12</strain>
    </source>
</reference>
<dbReference type="GO" id="GO:0000319">
    <property type="term" value="F:sulfite transmembrane transporter activity"/>
    <property type="evidence" value="ECO:0007669"/>
    <property type="project" value="TreeGrafter"/>
</dbReference>
<dbReference type="InterPro" id="IPR051629">
    <property type="entry name" value="Sulfite_efflux_TDT"/>
</dbReference>
<keyword evidence="10" id="KW-1185">Reference proteome</keyword>
<evidence type="ECO:0000256" key="7">
    <source>
        <dbReference type="ARBA" id="ARBA00023136"/>
    </source>
</evidence>
<feature type="transmembrane region" description="Helical" evidence="8">
    <location>
        <begin position="24"/>
        <end position="46"/>
    </location>
</feature>
<dbReference type="InterPro" id="IPR038665">
    <property type="entry name" value="Voltage-dep_anion_channel_sf"/>
</dbReference>
<evidence type="ECO:0000256" key="6">
    <source>
        <dbReference type="ARBA" id="ARBA00022989"/>
    </source>
</evidence>
<dbReference type="Pfam" id="PF03595">
    <property type="entry name" value="SLAC1"/>
    <property type="match status" value="1"/>
</dbReference>
<feature type="transmembrane region" description="Helical" evidence="8">
    <location>
        <begin position="129"/>
        <end position="154"/>
    </location>
</feature>
<evidence type="ECO:0000256" key="3">
    <source>
        <dbReference type="ARBA" id="ARBA00022448"/>
    </source>
</evidence>
<evidence type="ECO:0000256" key="5">
    <source>
        <dbReference type="ARBA" id="ARBA00022692"/>
    </source>
</evidence>
<keyword evidence="6 8" id="KW-1133">Transmembrane helix</keyword>
<feature type="transmembrane region" description="Helical" evidence="8">
    <location>
        <begin position="58"/>
        <end position="83"/>
    </location>
</feature>
<dbReference type="GO" id="GO:0005886">
    <property type="term" value="C:plasma membrane"/>
    <property type="evidence" value="ECO:0007669"/>
    <property type="project" value="UniProtKB-SubCell"/>
</dbReference>
<evidence type="ECO:0000256" key="2">
    <source>
        <dbReference type="ARBA" id="ARBA00008566"/>
    </source>
</evidence>
<dbReference type="Proteomes" id="UP000054383">
    <property type="component" value="Unassembled WGS sequence"/>
</dbReference>
<protein>
    <submittedName>
        <fullName evidence="9">Sulfite efflux pump SSU1</fullName>
    </submittedName>
</protein>
<comment type="subcellular location">
    <subcellularLocation>
        <location evidence="1">Cell membrane</location>
        <topology evidence="1">Multi-pass membrane protein</topology>
    </subcellularLocation>
</comment>
<dbReference type="Gene3D" id="1.50.10.150">
    <property type="entry name" value="Voltage-dependent anion channel"/>
    <property type="match status" value="1"/>
</dbReference>
<organism evidence="9 10">
    <name type="scientific">Talaromyces islandicus</name>
    <name type="common">Penicillium islandicum</name>
    <dbReference type="NCBI Taxonomy" id="28573"/>
    <lineage>
        <taxon>Eukaryota</taxon>
        <taxon>Fungi</taxon>
        <taxon>Dikarya</taxon>
        <taxon>Ascomycota</taxon>
        <taxon>Pezizomycotina</taxon>
        <taxon>Eurotiomycetes</taxon>
        <taxon>Eurotiomycetidae</taxon>
        <taxon>Eurotiales</taxon>
        <taxon>Trichocomaceae</taxon>
        <taxon>Talaromyces</taxon>
        <taxon>Talaromyces sect. Islandici</taxon>
    </lineage>
</organism>
<accession>A0A0U1M5Q5</accession>
<evidence type="ECO:0000313" key="10">
    <source>
        <dbReference type="Proteomes" id="UP000054383"/>
    </source>
</evidence>
<keyword evidence="5 8" id="KW-0812">Transmembrane</keyword>
<dbReference type="OMA" id="VFPWGVY"/>
<dbReference type="CDD" id="cd09299">
    <property type="entry name" value="TDT"/>
    <property type="match status" value="1"/>
</dbReference>
<feature type="transmembrane region" description="Helical" evidence="8">
    <location>
        <begin position="174"/>
        <end position="193"/>
    </location>
</feature>
<sequence length="406" mass="44331">MGDTDGIEDIDKNTTTRVSRFSVALWNLSSQWFLIPQGTGIVAVVLRNIKYRFTGLDIISEIIWIYNIALLSLLVLAYMLRVFLYPRHVVNILRTSIVETSCLSSISIAFSTILKMVTVCLVPKWGRSWGVVAFVLWSVNTGLALTCCFFIPYIHVKLQPPGIKSLTPTVLLPFIAALTSAAAGGVICVYGAISARIQVPIIIVSYLEVGTAVPLAMSMVDVFQSRLFNKAFPGIDHVYEDMILCGPFGQGSFALLILGQAAKGGAFAEYHRGTFLTADIAPGLSAASQLAGLLAWGYATFWWSFAALGIIHTFFTQPGGMRRSKFYMSAWSLVFPMGVYTNAAIFLSKIMNSSAFGVWSVILAIMLVIIWLVNYAFTIKGVISGRLGLGGDPSKEIARHRSRNPA</sequence>
<feature type="transmembrane region" description="Helical" evidence="8">
    <location>
        <begin position="327"/>
        <end position="350"/>
    </location>
</feature>
<feature type="transmembrane region" description="Helical" evidence="8">
    <location>
        <begin position="293"/>
        <end position="315"/>
    </location>
</feature>
<comment type="similarity">
    <text evidence="2">Belongs to the tellurite-resistance/dicarboxylate transporter (TDT) family.</text>
</comment>
<evidence type="ECO:0000256" key="4">
    <source>
        <dbReference type="ARBA" id="ARBA00022475"/>
    </source>
</evidence>
<name>A0A0U1M5Q5_TALIS</name>
<keyword evidence="4" id="KW-1003">Cell membrane</keyword>
<dbReference type="AlphaFoldDB" id="A0A0U1M5Q5"/>
<evidence type="ECO:0000313" key="9">
    <source>
        <dbReference type="EMBL" id="CRG90939.1"/>
    </source>
</evidence>
<dbReference type="STRING" id="28573.A0A0U1M5Q5"/>
<evidence type="ECO:0000256" key="1">
    <source>
        <dbReference type="ARBA" id="ARBA00004651"/>
    </source>
</evidence>
<feature type="transmembrane region" description="Helical" evidence="8">
    <location>
        <begin position="356"/>
        <end position="377"/>
    </location>
</feature>
<dbReference type="PANTHER" id="PTHR31686:SF3">
    <property type="entry name" value="ACID TRANSPORT PROTEIN, PUTATIVE (AFU_ORTHOLOGUE AFUA_4G09410)-RELATED"/>
    <property type="match status" value="1"/>
</dbReference>